<reference evidence="3 4" key="1">
    <citation type="submission" date="2023-08" db="EMBL/GenBank/DDBJ databases">
        <title>Black Yeasts Isolated from many extreme environments.</title>
        <authorList>
            <person name="Coleine C."/>
            <person name="Stajich J.E."/>
            <person name="Selbmann L."/>
        </authorList>
    </citation>
    <scope>NUCLEOTIDE SEQUENCE [LARGE SCALE GENOMIC DNA]</scope>
    <source>
        <strain evidence="3 4">CCFEE 5792</strain>
    </source>
</reference>
<organism evidence="3 4">
    <name type="scientific">Exophiala bonariae</name>
    <dbReference type="NCBI Taxonomy" id="1690606"/>
    <lineage>
        <taxon>Eukaryota</taxon>
        <taxon>Fungi</taxon>
        <taxon>Dikarya</taxon>
        <taxon>Ascomycota</taxon>
        <taxon>Pezizomycotina</taxon>
        <taxon>Eurotiomycetes</taxon>
        <taxon>Chaetothyriomycetidae</taxon>
        <taxon>Chaetothyriales</taxon>
        <taxon>Herpotrichiellaceae</taxon>
        <taxon>Exophiala</taxon>
    </lineage>
</organism>
<evidence type="ECO:0000313" key="4">
    <source>
        <dbReference type="Proteomes" id="UP001358417"/>
    </source>
</evidence>
<name>A0AAV9NT79_9EURO</name>
<feature type="compositionally biased region" description="Basic and acidic residues" evidence="1">
    <location>
        <begin position="102"/>
        <end position="123"/>
    </location>
</feature>
<dbReference type="GeneID" id="89968681"/>
<protein>
    <submittedName>
        <fullName evidence="3">Uncharacterized protein</fullName>
    </submittedName>
</protein>
<evidence type="ECO:0000256" key="2">
    <source>
        <dbReference type="SAM" id="Phobius"/>
    </source>
</evidence>
<keyword evidence="2" id="KW-0472">Membrane</keyword>
<keyword evidence="2" id="KW-0812">Transmembrane</keyword>
<accession>A0AAV9NT79</accession>
<feature type="transmembrane region" description="Helical" evidence="2">
    <location>
        <begin position="6"/>
        <end position="26"/>
    </location>
</feature>
<evidence type="ECO:0000313" key="3">
    <source>
        <dbReference type="EMBL" id="KAK5064625.1"/>
    </source>
</evidence>
<feature type="region of interest" description="Disordered" evidence="1">
    <location>
        <begin position="45"/>
        <end position="135"/>
    </location>
</feature>
<dbReference type="RefSeq" id="XP_064711949.1">
    <property type="nucleotide sequence ID" value="XM_064844089.1"/>
</dbReference>
<gene>
    <name evidence="3" type="ORF">LTR84_000459</name>
</gene>
<dbReference type="AlphaFoldDB" id="A0AAV9NT79"/>
<proteinExistence type="predicted"/>
<keyword evidence="2" id="KW-1133">Transmembrane helix</keyword>
<comment type="caution">
    <text evidence="3">The sequence shown here is derived from an EMBL/GenBank/DDBJ whole genome shotgun (WGS) entry which is preliminary data.</text>
</comment>
<dbReference type="Proteomes" id="UP001358417">
    <property type="component" value="Unassembled WGS sequence"/>
</dbReference>
<dbReference type="EMBL" id="JAVRRD010000001">
    <property type="protein sequence ID" value="KAK5064625.1"/>
    <property type="molecule type" value="Genomic_DNA"/>
</dbReference>
<evidence type="ECO:0000256" key="1">
    <source>
        <dbReference type="SAM" id="MobiDB-lite"/>
    </source>
</evidence>
<keyword evidence="4" id="KW-1185">Reference proteome</keyword>
<sequence>MIPTTALIVLITVAAVCTITLLVAVWHTISTKRSPPEAFTHEEDKIELASTDSSGPLTIVPPARSPNPEAESPPPLSAGSDIAAKFPKPPKPPKTLSAQQKASKERDSMHEILDLYGNDDKKNAPPTTPVRKRSTTFADAKSKWAYFGRHEDYYVT</sequence>